<dbReference type="Proteomes" id="UP000569732">
    <property type="component" value="Unassembled WGS sequence"/>
</dbReference>
<dbReference type="AlphaFoldDB" id="A0A853I870"/>
<evidence type="ECO:0000313" key="3">
    <source>
        <dbReference type="Proteomes" id="UP000569732"/>
    </source>
</evidence>
<accession>A0A853I870</accession>
<feature type="transmembrane region" description="Helical" evidence="1">
    <location>
        <begin position="47"/>
        <end position="64"/>
    </location>
</feature>
<gene>
    <name evidence="2" type="ORF">H0A36_26195</name>
</gene>
<evidence type="ECO:0000313" key="2">
    <source>
        <dbReference type="EMBL" id="NYZ69513.1"/>
    </source>
</evidence>
<keyword evidence="1" id="KW-0472">Membrane</keyword>
<dbReference type="EMBL" id="JACCKB010000094">
    <property type="protein sequence ID" value="NYZ69513.1"/>
    <property type="molecule type" value="Genomic_DNA"/>
</dbReference>
<feature type="transmembrane region" description="Helical" evidence="1">
    <location>
        <begin position="6"/>
        <end position="35"/>
    </location>
</feature>
<comment type="caution">
    <text evidence="2">The sequence shown here is derived from an EMBL/GenBank/DDBJ whole genome shotgun (WGS) entry which is preliminary data.</text>
</comment>
<name>A0A853I870_9GAMM</name>
<keyword evidence="3" id="KW-1185">Reference proteome</keyword>
<sequence length="95" mass="10908">MGFITAVLAIAVVIGISKKTELYGLLYLIIPIVFYPKHYQLSTPRHFIGWGIIIITILLVILFPIPEIEIFAMIPVFIGCVVADLDWKRRFGKWY</sequence>
<evidence type="ECO:0000256" key="1">
    <source>
        <dbReference type="SAM" id="Phobius"/>
    </source>
</evidence>
<proteinExistence type="predicted"/>
<dbReference type="RefSeq" id="WP_180571497.1">
    <property type="nucleotide sequence ID" value="NZ_JACCKB010000094.1"/>
</dbReference>
<keyword evidence="1" id="KW-0812">Transmembrane</keyword>
<keyword evidence="1" id="KW-1133">Transmembrane helix</keyword>
<organism evidence="2 3">
    <name type="scientific">Spartinivicinus marinus</name>
    <dbReference type="NCBI Taxonomy" id="2994442"/>
    <lineage>
        <taxon>Bacteria</taxon>
        <taxon>Pseudomonadati</taxon>
        <taxon>Pseudomonadota</taxon>
        <taxon>Gammaproteobacteria</taxon>
        <taxon>Oceanospirillales</taxon>
        <taxon>Zooshikellaceae</taxon>
        <taxon>Spartinivicinus</taxon>
    </lineage>
</organism>
<protein>
    <submittedName>
        <fullName evidence="2">Uncharacterized protein</fullName>
    </submittedName>
</protein>
<reference evidence="2 3" key="1">
    <citation type="submission" date="2020-07" db="EMBL/GenBank/DDBJ databases">
        <title>Endozoicomonas sp. nov., isolated from sediment.</title>
        <authorList>
            <person name="Gu T."/>
        </authorList>
    </citation>
    <scope>NUCLEOTIDE SEQUENCE [LARGE SCALE GENOMIC DNA]</scope>
    <source>
        <strain evidence="2 3">SM1973</strain>
    </source>
</reference>